<feature type="domain" description="Cation efflux protein cytoplasmic" evidence="10">
    <location>
        <begin position="218"/>
        <end position="292"/>
    </location>
</feature>
<dbReference type="InterPro" id="IPR058533">
    <property type="entry name" value="Cation_efflux_TM"/>
</dbReference>
<dbReference type="Gene3D" id="1.20.1510.10">
    <property type="entry name" value="Cation efflux protein transmembrane domain"/>
    <property type="match status" value="1"/>
</dbReference>
<keyword evidence="5 8" id="KW-1133">Transmembrane helix</keyword>
<dbReference type="InterPro" id="IPR036837">
    <property type="entry name" value="Cation_efflux_CTD_sf"/>
</dbReference>
<evidence type="ECO:0000256" key="4">
    <source>
        <dbReference type="ARBA" id="ARBA00022692"/>
    </source>
</evidence>
<evidence type="ECO:0000256" key="3">
    <source>
        <dbReference type="ARBA" id="ARBA00022448"/>
    </source>
</evidence>
<dbReference type="InterPro" id="IPR027470">
    <property type="entry name" value="Cation_efflux_CTD"/>
</dbReference>
<evidence type="ECO:0000256" key="2">
    <source>
        <dbReference type="ARBA" id="ARBA00008873"/>
    </source>
</evidence>
<keyword evidence="3" id="KW-0813">Transport</keyword>
<dbReference type="SUPFAM" id="SSF160240">
    <property type="entry name" value="Cation efflux protein cytoplasmic domain-like"/>
    <property type="match status" value="1"/>
</dbReference>
<feature type="transmembrane region" description="Helical" evidence="8">
    <location>
        <begin position="121"/>
        <end position="144"/>
    </location>
</feature>
<evidence type="ECO:0000256" key="7">
    <source>
        <dbReference type="ARBA" id="ARBA00023136"/>
    </source>
</evidence>
<gene>
    <name evidence="11" type="ORF">GCM10022224_001570</name>
</gene>
<dbReference type="NCBIfam" id="TIGR01297">
    <property type="entry name" value="CDF"/>
    <property type="match status" value="1"/>
</dbReference>
<dbReference type="Proteomes" id="UP001500902">
    <property type="component" value="Unassembled WGS sequence"/>
</dbReference>
<feature type="transmembrane region" description="Helical" evidence="8">
    <location>
        <begin position="20"/>
        <end position="40"/>
    </location>
</feature>
<dbReference type="Pfam" id="PF16916">
    <property type="entry name" value="ZT_dimer"/>
    <property type="match status" value="1"/>
</dbReference>
<keyword evidence="4 8" id="KW-0812">Transmembrane</keyword>
<reference evidence="12" key="1">
    <citation type="journal article" date="2019" name="Int. J. Syst. Evol. Microbiol.">
        <title>The Global Catalogue of Microorganisms (GCM) 10K type strain sequencing project: providing services to taxonomists for standard genome sequencing and annotation.</title>
        <authorList>
            <consortium name="The Broad Institute Genomics Platform"/>
            <consortium name="The Broad Institute Genome Sequencing Center for Infectious Disease"/>
            <person name="Wu L."/>
            <person name="Ma J."/>
        </authorList>
    </citation>
    <scope>NUCLEOTIDE SEQUENCE [LARGE SCALE GENOMIC DNA]</scope>
    <source>
        <strain evidence="12">JCM 16904</strain>
    </source>
</reference>
<dbReference type="InterPro" id="IPR050681">
    <property type="entry name" value="CDF/SLC30A"/>
</dbReference>
<feature type="transmembrane region" description="Helical" evidence="8">
    <location>
        <begin position="90"/>
        <end position="109"/>
    </location>
</feature>
<evidence type="ECO:0000259" key="10">
    <source>
        <dbReference type="Pfam" id="PF16916"/>
    </source>
</evidence>
<keyword evidence="6" id="KW-0406">Ion transport</keyword>
<dbReference type="InterPro" id="IPR027469">
    <property type="entry name" value="Cation_efflux_TMD_sf"/>
</dbReference>
<comment type="subcellular location">
    <subcellularLocation>
        <location evidence="1">Membrane</location>
        <topology evidence="1">Multi-pass membrane protein</topology>
    </subcellularLocation>
</comment>
<comment type="caution">
    <text evidence="11">The sequence shown here is derived from an EMBL/GenBank/DDBJ whole genome shotgun (WGS) entry which is preliminary data.</text>
</comment>
<evidence type="ECO:0000256" key="1">
    <source>
        <dbReference type="ARBA" id="ARBA00004141"/>
    </source>
</evidence>
<dbReference type="PANTHER" id="PTHR11562:SF17">
    <property type="entry name" value="RE54080P-RELATED"/>
    <property type="match status" value="1"/>
</dbReference>
<name>A0ABP7AXC8_9ACTN</name>
<protein>
    <submittedName>
        <fullName evidence="11">Cation diffusion facilitator family transporter</fullName>
    </submittedName>
</protein>
<keyword evidence="7 8" id="KW-0472">Membrane</keyword>
<keyword evidence="12" id="KW-1185">Reference proteome</keyword>
<dbReference type="SUPFAM" id="SSF161111">
    <property type="entry name" value="Cation efflux protein transmembrane domain-like"/>
    <property type="match status" value="1"/>
</dbReference>
<dbReference type="EMBL" id="BAAAZP010000003">
    <property type="protein sequence ID" value="GAA3642911.1"/>
    <property type="molecule type" value="Genomic_DNA"/>
</dbReference>
<sequence length="303" mass="30862">MGTGHGHGHAQGHAGGRHRWRLAVSFVLIAGFFIVELGYGLASGSLALLSDAGHMAADVVTLGAALVATRIATRPDTTGRRSYGSYRAEVFASLLAVVLMLAVAVYVVAEAVGRIGGPAEVSSGPMVVVGAIGLAVNLVALALLRAGARESLNVKGAYLEVVADTAGSVGVVVAGVLVSVTGQALWDTLVALAIGAFVAVRAIGLGRQVFAVLGQHVPEGVDAAAVAADLAAIDGVRDVHDLHLWTLTSGMNVATAHLVAADLGDSHAVLDRAREVLLSRHDIAHATLQIEPADHSGCDELGW</sequence>
<organism evidence="11 12">
    <name type="scientific">Nonomuraea antimicrobica</name>
    <dbReference type="NCBI Taxonomy" id="561173"/>
    <lineage>
        <taxon>Bacteria</taxon>
        <taxon>Bacillati</taxon>
        <taxon>Actinomycetota</taxon>
        <taxon>Actinomycetes</taxon>
        <taxon>Streptosporangiales</taxon>
        <taxon>Streptosporangiaceae</taxon>
        <taxon>Nonomuraea</taxon>
    </lineage>
</organism>
<evidence type="ECO:0000256" key="6">
    <source>
        <dbReference type="ARBA" id="ARBA00023065"/>
    </source>
</evidence>
<evidence type="ECO:0000313" key="12">
    <source>
        <dbReference type="Proteomes" id="UP001500902"/>
    </source>
</evidence>
<evidence type="ECO:0000313" key="11">
    <source>
        <dbReference type="EMBL" id="GAA3642911.1"/>
    </source>
</evidence>
<dbReference type="PANTHER" id="PTHR11562">
    <property type="entry name" value="CATION EFFLUX PROTEIN/ ZINC TRANSPORTER"/>
    <property type="match status" value="1"/>
</dbReference>
<dbReference type="InterPro" id="IPR002524">
    <property type="entry name" value="Cation_efflux"/>
</dbReference>
<accession>A0ABP7AXC8</accession>
<feature type="transmembrane region" description="Helical" evidence="8">
    <location>
        <begin position="184"/>
        <end position="203"/>
    </location>
</feature>
<dbReference type="RefSeq" id="WP_344871835.1">
    <property type="nucleotide sequence ID" value="NZ_BAAAZP010000003.1"/>
</dbReference>
<proteinExistence type="inferred from homology"/>
<evidence type="ECO:0000256" key="8">
    <source>
        <dbReference type="SAM" id="Phobius"/>
    </source>
</evidence>
<dbReference type="Pfam" id="PF01545">
    <property type="entry name" value="Cation_efflux"/>
    <property type="match status" value="1"/>
</dbReference>
<feature type="transmembrane region" description="Helical" evidence="8">
    <location>
        <begin position="52"/>
        <end position="69"/>
    </location>
</feature>
<feature type="domain" description="Cation efflux protein transmembrane" evidence="9">
    <location>
        <begin position="23"/>
        <end position="213"/>
    </location>
</feature>
<comment type="similarity">
    <text evidence="2">Belongs to the cation diffusion facilitator (CDF) transporter (TC 2.A.4) family. SLC30A subfamily.</text>
</comment>
<evidence type="ECO:0000259" key="9">
    <source>
        <dbReference type="Pfam" id="PF01545"/>
    </source>
</evidence>
<evidence type="ECO:0000256" key="5">
    <source>
        <dbReference type="ARBA" id="ARBA00022989"/>
    </source>
</evidence>
<feature type="transmembrane region" description="Helical" evidence="8">
    <location>
        <begin position="156"/>
        <end position="178"/>
    </location>
</feature>